<accession>A0A1X9MET6</accession>
<sequence length="161" mass="18908">MTLFNQNMTISELETSLNAYVELNWKKILEDNREELETLFPEYEDATYGIYAEKLLVPVWRQVEEAGFHSAAEVKEDDFVIAGFLLFRHSLEKEQWGTPLNEKRVFWLTIKNRQHVEIGTLLMEMSHSHVSFSIPAPPKFLALQTTNEREIRSQIRSIYSE</sequence>
<dbReference type="RefSeq" id="WP_066151885.1">
    <property type="nucleotide sequence ID" value="NZ_CP020814.1"/>
</dbReference>
<evidence type="ECO:0000313" key="1">
    <source>
        <dbReference type="EMBL" id="ARK30041.1"/>
    </source>
</evidence>
<dbReference type="EMBL" id="CP020814">
    <property type="protein sequence ID" value="ARK30041.1"/>
    <property type="molecule type" value="Genomic_DNA"/>
</dbReference>
<dbReference type="InterPro" id="IPR046064">
    <property type="entry name" value="DUF6022"/>
</dbReference>
<organism evidence="1 2">
    <name type="scientific">Halalkalibacter krulwichiae</name>
    <dbReference type="NCBI Taxonomy" id="199441"/>
    <lineage>
        <taxon>Bacteria</taxon>
        <taxon>Bacillati</taxon>
        <taxon>Bacillota</taxon>
        <taxon>Bacilli</taxon>
        <taxon>Bacillales</taxon>
        <taxon>Bacillaceae</taxon>
        <taxon>Halalkalibacter</taxon>
    </lineage>
</organism>
<dbReference type="Proteomes" id="UP000193006">
    <property type="component" value="Chromosome"/>
</dbReference>
<evidence type="ECO:0000313" key="2">
    <source>
        <dbReference type="Proteomes" id="UP000193006"/>
    </source>
</evidence>
<protein>
    <submittedName>
        <fullName evidence="1">Uncharacterized protein</fullName>
    </submittedName>
</protein>
<keyword evidence="2" id="KW-1185">Reference proteome</keyword>
<dbReference type="AlphaFoldDB" id="A0A1X9MET6"/>
<proteinExistence type="predicted"/>
<reference evidence="1 2" key="1">
    <citation type="submission" date="2017-04" db="EMBL/GenBank/DDBJ databases">
        <title>Bacillus krulwichiae AM31D Genome sequencing and assembly.</title>
        <authorList>
            <person name="Krulwich T.A."/>
            <person name="Anastor L."/>
            <person name="Ehrlich R."/>
            <person name="Ehrlich G.D."/>
            <person name="Janto B."/>
        </authorList>
    </citation>
    <scope>NUCLEOTIDE SEQUENCE [LARGE SCALE GENOMIC DNA]</scope>
    <source>
        <strain evidence="1 2">AM31D</strain>
    </source>
</reference>
<gene>
    <name evidence="1" type="ORF">BkAM31D_09340</name>
</gene>
<dbReference type="Pfam" id="PF19486">
    <property type="entry name" value="DUF6022"/>
    <property type="match status" value="1"/>
</dbReference>
<name>A0A1X9MET6_9BACI</name>
<dbReference type="KEGG" id="bkw:BkAM31D_09340"/>